<evidence type="ECO:0000313" key="15">
    <source>
        <dbReference type="Proteomes" id="UP001241747"/>
    </source>
</evidence>
<dbReference type="GO" id="GO:0030366">
    <property type="term" value="F:molybdopterin synthase activity"/>
    <property type="evidence" value="ECO:0007669"/>
    <property type="project" value="UniProtKB-EC"/>
</dbReference>
<keyword evidence="14" id="KW-0808">Transferase</keyword>
<evidence type="ECO:0000313" key="14">
    <source>
        <dbReference type="EMBL" id="MDQ0505611.1"/>
    </source>
</evidence>
<evidence type="ECO:0000256" key="3">
    <source>
        <dbReference type="ARBA" id="ARBA00011950"/>
    </source>
</evidence>
<accession>A0ABU0LEQ1</accession>
<feature type="compositionally biased region" description="Basic and acidic residues" evidence="13">
    <location>
        <begin position="157"/>
        <end position="173"/>
    </location>
</feature>
<comment type="function">
    <text evidence="6">Converts molybdopterin precursor Z into molybdopterin. This requires the incorporation of two sulfur atoms into precursor Z to generate a dithiolene group. The sulfur is provided by MoaD.</text>
</comment>
<evidence type="ECO:0000256" key="13">
    <source>
        <dbReference type="SAM" id="MobiDB-lite"/>
    </source>
</evidence>
<dbReference type="Pfam" id="PF02391">
    <property type="entry name" value="MoaE"/>
    <property type="match status" value="1"/>
</dbReference>
<evidence type="ECO:0000256" key="7">
    <source>
        <dbReference type="ARBA" id="ARBA00026066"/>
    </source>
</evidence>
<comment type="pathway">
    <text evidence="1">Cofactor biosynthesis; molybdopterin biosynthesis.</text>
</comment>
<keyword evidence="15" id="KW-1185">Reference proteome</keyword>
<feature type="region of interest" description="Disordered" evidence="13">
    <location>
        <begin position="138"/>
        <end position="173"/>
    </location>
</feature>
<evidence type="ECO:0000256" key="11">
    <source>
        <dbReference type="ARBA" id="ARBA00032474"/>
    </source>
</evidence>
<evidence type="ECO:0000256" key="1">
    <source>
        <dbReference type="ARBA" id="ARBA00005046"/>
    </source>
</evidence>
<comment type="subunit">
    <text evidence="7">Heterotetramer of 2 MoaD subunits and 2 MoaE subunits. Also stable as homodimer. The enzyme changes between these two forms during catalysis.</text>
</comment>
<evidence type="ECO:0000256" key="9">
    <source>
        <dbReference type="ARBA" id="ARBA00030407"/>
    </source>
</evidence>
<proteinExistence type="inferred from homology"/>
<evidence type="ECO:0000256" key="12">
    <source>
        <dbReference type="ARBA" id="ARBA00049878"/>
    </source>
</evidence>
<dbReference type="EMBL" id="JAUSVY010000004">
    <property type="protein sequence ID" value="MDQ0505611.1"/>
    <property type="molecule type" value="Genomic_DNA"/>
</dbReference>
<dbReference type="CDD" id="cd00756">
    <property type="entry name" value="MoaE"/>
    <property type="match status" value="1"/>
</dbReference>
<keyword evidence="5" id="KW-0501">Molybdenum cofactor biosynthesis</keyword>
<dbReference type="EC" id="2.8.1.12" evidence="3"/>
<dbReference type="RefSeq" id="WP_237343939.1">
    <property type="nucleotide sequence ID" value="NZ_JABWGX010000002.1"/>
</dbReference>
<dbReference type="Proteomes" id="UP001241747">
    <property type="component" value="Unassembled WGS sequence"/>
</dbReference>
<evidence type="ECO:0000256" key="5">
    <source>
        <dbReference type="ARBA" id="ARBA00023150"/>
    </source>
</evidence>
<dbReference type="SUPFAM" id="SSF54690">
    <property type="entry name" value="Molybdopterin synthase subunit MoaE"/>
    <property type="match status" value="1"/>
</dbReference>
<name>A0ABU0LEQ1_XANAG</name>
<comment type="similarity">
    <text evidence="2">Belongs to the MoaE family.</text>
</comment>
<evidence type="ECO:0000256" key="6">
    <source>
        <dbReference type="ARBA" id="ARBA00025448"/>
    </source>
</evidence>
<comment type="caution">
    <text evidence="14">The sequence shown here is derived from an EMBL/GenBank/DDBJ whole genome shotgun (WGS) entry which is preliminary data.</text>
</comment>
<dbReference type="Gene3D" id="3.90.1170.40">
    <property type="entry name" value="Molybdopterin biosynthesis MoaE subunit"/>
    <property type="match status" value="1"/>
</dbReference>
<comment type="catalytic activity">
    <reaction evidence="12">
        <text>2 [molybdopterin-synthase sulfur-carrier protein]-C-terminal-Gly-aminoethanethioate + cyclic pyranopterin phosphate + H2O = molybdopterin + 2 [molybdopterin-synthase sulfur-carrier protein]-C-terminal Gly-Gly + 2 H(+)</text>
        <dbReference type="Rhea" id="RHEA:26333"/>
        <dbReference type="Rhea" id="RHEA-COMP:12202"/>
        <dbReference type="Rhea" id="RHEA-COMP:19907"/>
        <dbReference type="ChEBI" id="CHEBI:15377"/>
        <dbReference type="ChEBI" id="CHEBI:15378"/>
        <dbReference type="ChEBI" id="CHEBI:58698"/>
        <dbReference type="ChEBI" id="CHEBI:59648"/>
        <dbReference type="ChEBI" id="CHEBI:90778"/>
        <dbReference type="ChEBI" id="CHEBI:232372"/>
        <dbReference type="EC" id="2.8.1.12"/>
    </reaction>
</comment>
<protein>
    <recommendedName>
        <fullName evidence="4">Molybdopterin synthase catalytic subunit</fullName>
        <ecNumber evidence="3">2.8.1.12</ecNumber>
    </recommendedName>
    <alternativeName>
        <fullName evidence="10">MPT synthase subunit 2</fullName>
    </alternativeName>
    <alternativeName>
        <fullName evidence="8">Molybdenum cofactor biosynthesis protein E</fullName>
    </alternativeName>
    <alternativeName>
        <fullName evidence="9">Molybdopterin-converting factor large subunit</fullName>
    </alternativeName>
    <alternativeName>
        <fullName evidence="11">Molybdopterin-converting factor subunit 2</fullName>
    </alternativeName>
</protein>
<gene>
    <name evidence="14" type="ORF">QOZ94_002407</name>
</gene>
<dbReference type="InterPro" id="IPR003448">
    <property type="entry name" value="Mopterin_biosynth_MoaE"/>
</dbReference>
<dbReference type="PANTHER" id="PTHR23404">
    <property type="entry name" value="MOLYBDOPTERIN SYNTHASE RELATED"/>
    <property type="match status" value="1"/>
</dbReference>
<evidence type="ECO:0000256" key="10">
    <source>
        <dbReference type="ARBA" id="ARBA00030781"/>
    </source>
</evidence>
<dbReference type="InterPro" id="IPR036563">
    <property type="entry name" value="MoaE_sf"/>
</dbReference>
<evidence type="ECO:0000256" key="2">
    <source>
        <dbReference type="ARBA" id="ARBA00005426"/>
    </source>
</evidence>
<evidence type="ECO:0000256" key="8">
    <source>
        <dbReference type="ARBA" id="ARBA00029745"/>
    </source>
</evidence>
<sequence length="173" mass="18225">MSAPIPPDGGIFQVRVQAEPFDAAVESARLSTGRTDVGAVVTFTGLCRADAGAAPLTALVLEHYPGMAEEEMARLLAEARSRWPLQGAVIVHRHGRIVPGEPIVLVATASAHRGAAFAAAEFLMDWLKTNAPFWKKEERAAGDRGAPSAGGWVAAKSADDDAAARWTAPDDAR</sequence>
<evidence type="ECO:0000256" key="4">
    <source>
        <dbReference type="ARBA" id="ARBA00013858"/>
    </source>
</evidence>
<organism evidence="14 15">
    <name type="scientific">Xanthobacter agilis</name>
    <dbReference type="NCBI Taxonomy" id="47492"/>
    <lineage>
        <taxon>Bacteria</taxon>
        <taxon>Pseudomonadati</taxon>
        <taxon>Pseudomonadota</taxon>
        <taxon>Alphaproteobacteria</taxon>
        <taxon>Hyphomicrobiales</taxon>
        <taxon>Xanthobacteraceae</taxon>
        <taxon>Xanthobacter</taxon>
    </lineage>
</organism>
<reference evidence="14 15" key="1">
    <citation type="submission" date="2023-07" db="EMBL/GenBank/DDBJ databases">
        <title>Genomic Encyclopedia of Type Strains, Phase IV (KMG-IV): sequencing the most valuable type-strain genomes for metagenomic binning, comparative biology and taxonomic classification.</title>
        <authorList>
            <person name="Goeker M."/>
        </authorList>
    </citation>
    <scope>NUCLEOTIDE SEQUENCE [LARGE SCALE GENOMIC DNA]</scope>
    <source>
        <strain evidence="14 15">DSM 3770</strain>
    </source>
</reference>